<name>A0A4S3TR52_9EURY</name>
<dbReference type="AlphaFoldDB" id="A0A4S3TR52"/>
<gene>
    <name evidence="1" type="ORF">D8Y22_06310</name>
</gene>
<accession>A0A4S3TR52</accession>
<evidence type="ECO:0008006" key="3">
    <source>
        <dbReference type="Google" id="ProtNLM"/>
    </source>
</evidence>
<dbReference type="OrthoDB" id="26676at2157"/>
<keyword evidence="2" id="KW-1185">Reference proteome</keyword>
<dbReference type="RefSeq" id="WP_141463849.1">
    <property type="nucleotide sequence ID" value="NZ_RBZW01000016.1"/>
</dbReference>
<evidence type="ECO:0000313" key="2">
    <source>
        <dbReference type="Proteomes" id="UP000318864"/>
    </source>
</evidence>
<comment type="caution">
    <text evidence="1">The sequence shown here is derived from an EMBL/GenBank/DDBJ whole genome shotgun (WGS) entry which is preliminary data.</text>
</comment>
<organism evidence="1 2">
    <name type="scientific">Salinadaptatus halalkaliphilus</name>
    <dbReference type="NCBI Taxonomy" id="2419781"/>
    <lineage>
        <taxon>Archaea</taxon>
        <taxon>Methanobacteriati</taxon>
        <taxon>Methanobacteriota</taxon>
        <taxon>Stenosarchaea group</taxon>
        <taxon>Halobacteria</taxon>
        <taxon>Halobacteriales</taxon>
        <taxon>Natrialbaceae</taxon>
        <taxon>Salinadaptatus</taxon>
    </lineage>
</organism>
<evidence type="ECO:0000313" key="1">
    <source>
        <dbReference type="EMBL" id="THE65775.1"/>
    </source>
</evidence>
<reference evidence="1 2" key="1">
    <citation type="submission" date="2018-10" db="EMBL/GenBank/DDBJ databases">
        <title>Natronolimnobius sp. XQ-INN 246 isolated from Inner Mongolia Autonomous Region of China.</title>
        <authorList>
            <person name="Xue Q."/>
        </authorList>
    </citation>
    <scope>NUCLEOTIDE SEQUENCE [LARGE SCALE GENOMIC DNA]</scope>
    <source>
        <strain evidence="1 2">XQ-INN 246</strain>
    </source>
</reference>
<dbReference type="EMBL" id="RBZW01000016">
    <property type="protein sequence ID" value="THE65775.1"/>
    <property type="molecule type" value="Genomic_DNA"/>
</dbReference>
<proteinExistence type="predicted"/>
<protein>
    <recommendedName>
        <fullName evidence="3">Dna2/Cas4 domain-containing protein</fullName>
    </recommendedName>
</protein>
<sequence>MTRTHVSFSDLRTAAYCLRKLYYQRTNDEDREPPPEVGRIRGLERRYEQMLEAPAAALEDEPIGISPAQYCERLAATRDRLADSGQWERLRNPRDRDVFLTGRDCRGLVQKVLDEPLEPVLVSPGEPPPQGVWDTQTVHAVAAAKALAWEHETPIERAWLEYPAYGIVRSLELTVRRKARYRRVLRTVRELDGPPPRTTNRSKCESCEFAGECGVKTRTLRSLLGFGSS</sequence>
<dbReference type="Proteomes" id="UP000318864">
    <property type="component" value="Unassembled WGS sequence"/>
</dbReference>